<protein>
    <recommendedName>
        <fullName evidence="1">EAL domain-containing protein</fullName>
    </recommendedName>
</protein>
<dbReference type="AlphaFoldDB" id="A0A1I6P4A3"/>
<organism evidence="2 3">
    <name type="scientific">Brevundimonas viscosa</name>
    <dbReference type="NCBI Taxonomy" id="871741"/>
    <lineage>
        <taxon>Bacteria</taxon>
        <taxon>Pseudomonadati</taxon>
        <taxon>Pseudomonadota</taxon>
        <taxon>Alphaproteobacteria</taxon>
        <taxon>Caulobacterales</taxon>
        <taxon>Caulobacteraceae</taxon>
        <taxon>Brevundimonas</taxon>
    </lineage>
</organism>
<dbReference type="PROSITE" id="PS50883">
    <property type="entry name" value="EAL"/>
    <property type="match status" value="1"/>
</dbReference>
<evidence type="ECO:0000259" key="1">
    <source>
        <dbReference type="PROSITE" id="PS50883"/>
    </source>
</evidence>
<evidence type="ECO:0000313" key="2">
    <source>
        <dbReference type="EMBL" id="SFS34989.1"/>
    </source>
</evidence>
<gene>
    <name evidence="2" type="ORF">SAMN05192570_0822</name>
</gene>
<proteinExistence type="predicted"/>
<feature type="domain" description="EAL" evidence="1">
    <location>
        <begin position="1"/>
        <end position="63"/>
    </location>
</feature>
<reference evidence="3" key="1">
    <citation type="submission" date="2016-10" db="EMBL/GenBank/DDBJ databases">
        <authorList>
            <person name="Varghese N."/>
            <person name="Submissions S."/>
        </authorList>
    </citation>
    <scope>NUCLEOTIDE SEQUENCE [LARGE SCALE GENOMIC DNA]</scope>
    <source>
        <strain evidence="3">CGMCC 1.10683</strain>
    </source>
</reference>
<sequence length="63" mass="6907">MTDAEFYDRLQSSELPNQYPVTTGMIGTARQVAIATRLRGVEGSETLTVLTVEDGCIVNVQLF</sequence>
<evidence type="ECO:0000313" key="3">
    <source>
        <dbReference type="Proteomes" id="UP000198788"/>
    </source>
</evidence>
<dbReference type="EMBL" id="FOZV01000001">
    <property type="protein sequence ID" value="SFS34989.1"/>
    <property type="molecule type" value="Genomic_DNA"/>
</dbReference>
<dbReference type="InterPro" id="IPR001633">
    <property type="entry name" value="EAL_dom"/>
</dbReference>
<keyword evidence="3" id="KW-1185">Reference proteome</keyword>
<dbReference type="STRING" id="871741.SAMN05192570_0822"/>
<name>A0A1I6P4A3_9CAUL</name>
<dbReference type="Proteomes" id="UP000198788">
    <property type="component" value="Unassembled WGS sequence"/>
</dbReference>
<accession>A0A1I6P4A3</accession>